<feature type="compositionally biased region" description="Polar residues" evidence="1">
    <location>
        <begin position="35"/>
        <end position="52"/>
    </location>
</feature>
<dbReference type="Proteomes" id="UP001381693">
    <property type="component" value="Unassembled WGS sequence"/>
</dbReference>
<feature type="non-terminal residue" evidence="2">
    <location>
        <position position="52"/>
    </location>
</feature>
<comment type="caution">
    <text evidence="2">The sequence shown here is derived from an EMBL/GenBank/DDBJ whole genome shotgun (WGS) entry which is preliminary data.</text>
</comment>
<dbReference type="AlphaFoldDB" id="A0AAN8WLA2"/>
<feature type="region of interest" description="Disordered" evidence="1">
    <location>
        <begin position="22"/>
        <end position="52"/>
    </location>
</feature>
<organism evidence="2 3">
    <name type="scientific">Halocaridina rubra</name>
    <name type="common">Hawaiian red shrimp</name>
    <dbReference type="NCBI Taxonomy" id="373956"/>
    <lineage>
        <taxon>Eukaryota</taxon>
        <taxon>Metazoa</taxon>
        <taxon>Ecdysozoa</taxon>
        <taxon>Arthropoda</taxon>
        <taxon>Crustacea</taxon>
        <taxon>Multicrustacea</taxon>
        <taxon>Malacostraca</taxon>
        <taxon>Eumalacostraca</taxon>
        <taxon>Eucarida</taxon>
        <taxon>Decapoda</taxon>
        <taxon>Pleocyemata</taxon>
        <taxon>Caridea</taxon>
        <taxon>Atyoidea</taxon>
        <taxon>Atyidae</taxon>
        <taxon>Halocaridina</taxon>
    </lineage>
</organism>
<keyword evidence="3" id="KW-1185">Reference proteome</keyword>
<proteinExistence type="predicted"/>
<evidence type="ECO:0000313" key="2">
    <source>
        <dbReference type="EMBL" id="KAK7065981.1"/>
    </source>
</evidence>
<reference evidence="2 3" key="1">
    <citation type="submission" date="2023-11" db="EMBL/GenBank/DDBJ databases">
        <title>Halocaridina rubra genome assembly.</title>
        <authorList>
            <person name="Smith C."/>
        </authorList>
    </citation>
    <scope>NUCLEOTIDE SEQUENCE [LARGE SCALE GENOMIC DNA]</scope>
    <source>
        <strain evidence="2">EP-1</strain>
        <tissue evidence="2">Whole</tissue>
    </source>
</reference>
<evidence type="ECO:0000313" key="3">
    <source>
        <dbReference type="Proteomes" id="UP001381693"/>
    </source>
</evidence>
<protein>
    <submittedName>
        <fullName evidence="2">Uncharacterized protein</fullName>
    </submittedName>
</protein>
<name>A0AAN8WLA2_HALRR</name>
<sequence length="52" mass="5665">MAAALHHQQSIHEHSTVYVMTSTRSAEASREDEVCQNSGTGVGQSGRNMFTE</sequence>
<evidence type="ECO:0000256" key="1">
    <source>
        <dbReference type="SAM" id="MobiDB-lite"/>
    </source>
</evidence>
<gene>
    <name evidence="2" type="ORF">SK128_000840</name>
</gene>
<accession>A0AAN8WLA2</accession>
<dbReference type="EMBL" id="JAXCGZ010019565">
    <property type="protein sequence ID" value="KAK7065981.1"/>
    <property type="molecule type" value="Genomic_DNA"/>
</dbReference>